<dbReference type="GO" id="GO:0034440">
    <property type="term" value="P:lipid oxidation"/>
    <property type="evidence" value="ECO:0007669"/>
    <property type="project" value="InterPro"/>
</dbReference>
<dbReference type="STRING" id="15368.I1IFI4"/>
<dbReference type="InterPro" id="IPR000907">
    <property type="entry name" value="LipOase"/>
</dbReference>
<dbReference type="Pfam" id="PF00305">
    <property type="entry name" value="Lipoxygenase"/>
    <property type="match status" value="1"/>
</dbReference>
<dbReference type="AlphaFoldDB" id="I1IFI4"/>
<dbReference type="Proteomes" id="UP000008810">
    <property type="component" value="Chromosome 3"/>
</dbReference>
<sequence length="169" mass="19445">MAQPLLSYKSLEVNAINNQNVTDMHLAEKVPYGESNMEIIVWLSEAVAKNAVTVRRIDKVSELRRTFSDINHNVQARLNENAMTNKRVTEIASQLQSIIGMCVIEVLSYHSSDEVYLWQRDTPQWTSDERAKQAFQQFSEKLIRIEGMIMSMNRDTAHCKNWNGPAEFP</sequence>
<gene>
    <name evidence="5" type="ORF">BRADI_3g59942v3</name>
</gene>
<proteinExistence type="predicted"/>
<keyword evidence="1" id="KW-0479">Metal-binding</keyword>
<evidence type="ECO:0000313" key="7">
    <source>
        <dbReference type="Proteomes" id="UP000008810"/>
    </source>
</evidence>
<dbReference type="PROSITE" id="PS51393">
    <property type="entry name" value="LIPOXYGENASE_3"/>
    <property type="match status" value="1"/>
</dbReference>
<reference evidence="6" key="3">
    <citation type="submission" date="2018-08" db="UniProtKB">
        <authorList>
            <consortium name="EnsemblPlants"/>
        </authorList>
    </citation>
    <scope>IDENTIFICATION</scope>
    <source>
        <strain evidence="6">cv. Bd21</strain>
    </source>
</reference>
<dbReference type="Gramene" id="KQK02031">
    <property type="protein sequence ID" value="KQK02031"/>
    <property type="gene ID" value="BRADI_3g59942v3"/>
</dbReference>
<dbReference type="InterPro" id="IPR013819">
    <property type="entry name" value="LipOase_C"/>
</dbReference>
<dbReference type="OrthoDB" id="772496at2759"/>
<reference evidence="5 6" key="1">
    <citation type="journal article" date="2010" name="Nature">
        <title>Genome sequencing and analysis of the model grass Brachypodium distachyon.</title>
        <authorList>
            <consortium name="International Brachypodium Initiative"/>
        </authorList>
    </citation>
    <scope>NUCLEOTIDE SEQUENCE [LARGE SCALE GENOMIC DNA]</scope>
    <source>
        <strain evidence="5 6">Bd21</strain>
    </source>
</reference>
<dbReference type="InParanoid" id="I1IFI4"/>
<dbReference type="SUPFAM" id="SSF48484">
    <property type="entry name" value="Lipoxigenase"/>
    <property type="match status" value="1"/>
</dbReference>
<evidence type="ECO:0000313" key="6">
    <source>
        <dbReference type="EnsemblPlants" id="KQK02031"/>
    </source>
</evidence>
<dbReference type="EMBL" id="CM000882">
    <property type="protein sequence ID" value="KQK02031.1"/>
    <property type="molecule type" value="Genomic_DNA"/>
</dbReference>
<dbReference type="Gene3D" id="1.20.245.10">
    <property type="entry name" value="Lipoxygenase-1, Domain 5"/>
    <property type="match status" value="1"/>
</dbReference>
<dbReference type="HOGENOM" id="CLU_1580684_0_0_1"/>
<name>I1IFI4_BRADI</name>
<feature type="domain" description="Lipoxygenase" evidence="4">
    <location>
        <begin position="91"/>
        <end position="169"/>
    </location>
</feature>
<keyword evidence="3" id="KW-0560">Oxidoreductase</keyword>
<dbReference type="EnsemblPlants" id="KQK02031">
    <property type="protein sequence ID" value="KQK02031"/>
    <property type="gene ID" value="BRADI_3g59942v3"/>
</dbReference>
<keyword evidence="7" id="KW-1185">Reference proteome</keyword>
<dbReference type="GO" id="GO:0016702">
    <property type="term" value="F:oxidoreductase activity, acting on single donors with incorporation of molecular oxygen, incorporation of two atoms of oxygen"/>
    <property type="evidence" value="ECO:0007669"/>
    <property type="project" value="InterPro"/>
</dbReference>
<evidence type="ECO:0000256" key="2">
    <source>
        <dbReference type="ARBA" id="ARBA00022964"/>
    </source>
</evidence>
<protein>
    <recommendedName>
        <fullName evidence="4">Lipoxygenase domain-containing protein</fullName>
    </recommendedName>
</protein>
<evidence type="ECO:0000313" key="5">
    <source>
        <dbReference type="EMBL" id="KQK02031.1"/>
    </source>
</evidence>
<reference evidence="5" key="2">
    <citation type="submission" date="2017-06" db="EMBL/GenBank/DDBJ databases">
        <title>WGS assembly of Brachypodium distachyon.</title>
        <authorList>
            <consortium name="The International Brachypodium Initiative"/>
            <person name="Lucas S."/>
            <person name="Harmon-Smith M."/>
            <person name="Lail K."/>
            <person name="Tice H."/>
            <person name="Grimwood J."/>
            <person name="Bruce D."/>
            <person name="Barry K."/>
            <person name="Shu S."/>
            <person name="Lindquist E."/>
            <person name="Wang M."/>
            <person name="Pitluck S."/>
            <person name="Vogel J.P."/>
            <person name="Garvin D.F."/>
            <person name="Mockler T.C."/>
            <person name="Schmutz J."/>
            <person name="Rokhsar D."/>
            <person name="Bevan M.W."/>
        </authorList>
    </citation>
    <scope>NUCLEOTIDE SEQUENCE</scope>
    <source>
        <strain evidence="5">Bd21</strain>
    </source>
</reference>
<keyword evidence="2" id="KW-0223">Dioxygenase</keyword>
<dbReference type="GO" id="GO:0046872">
    <property type="term" value="F:metal ion binding"/>
    <property type="evidence" value="ECO:0007669"/>
    <property type="project" value="UniProtKB-KW"/>
</dbReference>
<dbReference type="PANTHER" id="PTHR11771">
    <property type="entry name" value="LIPOXYGENASE"/>
    <property type="match status" value="1"/>
</dbReference>
<dbReference type="InterPro" id="IPR036226">
    <property type="entry name" value="LipOase_C_sf"/>
</dbReference>
<evidence type="ECO:0000256" key="1">
    <source>
        <dbReference type="ARBA" id="ARBA00022723"/>
    </source>
</evidence>
<dbReference type="eggNOG" id="KOG0504">
    <property type="taxonomic scope" value="Eukaryota"/>
</dbReference>
<evidence type="ECO:0000259" key="4">
    <source>
        <dbReference type="PROSITE" id="PS51393"/>
    </source>
</evidence>
<organism evidence="5">
    <name type="scientific">Brachypodium distachyon</name>
    <name type="common">Purple false brome</name>
    <name type="synonym">Trachynia distachya</name>
    <dbReference type="NCBI Taxonomy" id="15368"/>
    <lineage>
        <taxon>Eukaryota</taxon>
        <taxon>Viridiplantae</taxon>
        <taxon>Streptophyta</taxon>
        <taxon>Embryophyta</taxon>
        <taxon>Tracheophyta</taxon>
        <taxon>Spermatophyta</taxon>
        <taxon>Magnoliopsida</taxon>
        <taxon>Liliopsida</taxon>
        <taxon>Poales</taxon>
        <taxon>Poaceae</taxon>
        <taxon>BOP clade</taxon>
        <taxon>Pooideae</taxon>
        <taxon>Stipodae</taxon>
        <taxon>Brachypodieae</taxon>
        <taxon>Brachypodium</taxon>
    </lineage>
</organism>
<accession>I1IFI4</accession>
<evidence type="ECO:0000256" key="3">
    <source>
        <dbReference type="ARBA" id="ARBA00023002"/>
    </source>
</evidence>